<gene>
    <name evidence="1" type="ORF">RFI_32621</name>
</gene>
<dbReference type="EMBL" id="ASPP01028951">
    <property type="protein sequence ID" value="ETO04775.1"/>
    <property type="molecule type" value="Genomic_DNA"/>
</dbReference>
<dbReference type="InterPro" id="IPR011043">
    <property type="entry name" value="Gal_Oxase/kelch_b-propeller"/>
</dbReference>
<reference evidence="1 2" key="1">
    <citation type="journal article" date="2013" name="Curr. Biol.">
        <title>The Genome of the Foraminiferan Reticulomyxa filosa.</title>
        <authorList>
            <person name="Glockner G."/>
            <person name="Hulsmann N."/>
            <person name="Schleicher M."/>
            <person name="Noegel A.A."/>
            <person name="Eichinger L."/>
            <person name="Gallinger C."/>
            <person name="Pawlowski J."/>
            <person name="Sierra R."/>
            <person name="Euteneuer U."/>
            <person name="Pillet L."/>
            <person name="Moustafa A."/>
            <person name="Platzer M."/>
            <person name="Groth M."/>
            <person name="Szafranski K."/>
            <person name="Schliwa M."/>
        </authorList>
    </citation>
    <scope>NUCLEOTIDE SEQUENCE [LARGE SCALE GENOMIC DNA]</scope>
</reference>
<name>X6LVM8_RETFI</name>
<dbReference type="AlphaFoldDB" id="X6LVM8"/>
<proteinExistence type="predicted"/>
<dbReference type="Proteomes" id="UP000023152">
    <property type="component" value="Unassembled WGS sequence"/>
</dbReference>
<keyword evidence="2" id="KW-1185">Reference proteome</keyword>
<dbReference type="InterPro" id="IPR015915">
    <property type="entry name" value="Kelch-typ_b-propeller"/>
</dbReference>
<dbReference type="Gene3D" id="2.120.10.80">
    <property type="entry name" value="Kelch-type beta propeller"/>
    <property type="match status" value="1"/>
</dbReference>
<evidence type="ECO:0000313" key="1">
    <source>
        <dbReference type="EMBL" id="ETO04775.1"/>
    </source>
</evidence>
<evidence type="ECO:0008006" key="3">
    <source>
        <dbReference type="Google" id="ProtNLM"/>
    </source>
</evidence>
<evidence type="ECO:0000313" key="2">
    <source>
        <dbReference type="Proteomes" id="UP000023152"/>
    </source>
</evidence>
<organism evidence="1 2">
    <name type="scientific">Reticulomyxa filosa</name>
    <dbReference type="NCBI Taxonomy" id="46433"/>
    <lineage>
        <taxon>Eukaryota</taxon>
        <taxon>Sar</taxon>
        <taxon>Rhizaria</taxon>
        <taxon>Retaria</taxon>
        <taxon>Foraminifera</taxon>
        <taxon>Monothalamids</taxon>
        <taxon>Reticulomyxidae</taxon>
        <taxon>Reticulomyxa</taxon>
    </lineage>
</organism>
<protein>
    <recommendedName>
        <fullName evidence="3">Kelch motif family protein</fullName>
    </recommendedName>
</protein>
<sequence length="416" mass="48809">MCIFLFHYQIKNAHANTFLIAFLFFKRVLSNPLFKNSLKNSAALTWIIEIQHKHNLKDKLNKELPTPLHNSQCVVYKHEILICGGTQQRTCYSYHTFKNEYKLICEYPSDVILKGHCVVKLVDNDNNQITLLSFGSDWCGENKHTLVMKYVSIWGNISNKLNKSNEFNNYNQWIPFTDNHNHSIIIGRDENYNYIGARAVVGGRNNHLLFITYGRNDISVFDLNTFQFIKHDILPTKDNVLFQCFVSKSENRQEMMKTNKQNYQMILFCQRTGLLIEYDEDNNTFQFHRLPVCDDIARFYSYAYVCINDIILFFGGCSWEYFVDTVVSKSAHKYSIRENKWTTFQSTLPSPLRDCVAILNEEDNHIHIIGGEDERAIVSTHMKTNVRLWDPSYLVMICLFILMKQNKLYCIKLIDK</sequence>
<comment type="caution">
    <text evidence="1">The sequence shown here is derived from an EMBL/GenBank/DDBJ whole genome shotgun (WGS) entry which is preliminary data.</text>
</comment>
<dbReference type="SUPFAM" id="SSF50965">
    <property type="entry name" value="Galactose oxidase, central domain"/>
    <property type="match status" value="1"/>
</dbReference>
<accession>X6LVM8</accession>